<dbReference type="SUPFAM" id="SSF56228">
    <property type="entry name" value="Aldehyde ferredoxin oxidoreductase, N-terminal domain"/>
    <property type="match status" value="1"/>
</dbReference>
<feature type="non-terminal residue" evidence="2">
    <location>
        <position position="253"/>
    </location>
</feature>
<sequence length="253" mass="27431">MKIVRIDVNSNKIDYEEITSDSKYLLLGGRGLTSQIVHDEVPPNCDPFGPENKLILANGTLTGSPFPNSARTSAGSKSPLTNGIKEANVGGRGAMMLARHGIKALVLQNNSPELKIILITDDGIKLLQGNEYKGLGNYKLHQRLREKFGENIGIYSIGPAGEFMMKAATIAANDLEGYPSRHAARGGLGAVMGSKGIKAIVIKPTKESKVKIHDLKKFRETSTPFAKNLAKNKEVFSTFGTPLMMRAMSEYRG</sequence>
<dbReference type="GO" id="GO:0016625">
    <property type="term" value="F:oxidoreductase activity, acting on the aldehyde or oxo group of donors, iron-sulfur protein as acceptor"/>
    <property type="evidence" value="ECO:0007669"/>
    <property type="project" value="InterPro"/>
</dbReference>
<comment type="caution">
    <text evidence="2">The sequence shown here is derived from an EMBL/GenBank/DDBJ whole genome shotgun (WGS) entry which is preliminary data.</text>
</comment>
<organism evidence="2">
    <name type="scientific">marine sediment metagenome</name>
    <dbReference type="NCBI Taxonomy" id="412755"/>
    <lineage>
        <taxon>unclassified sequences</taxon>
        <taxon>metagenomes</taxon>
        <taxon>ecological metagenomes</taxon>
    </lineage>
</organism>
<dbReference type="InterPro" id="IPR036503">
    <property type="entry name" value="Ald_Fedxn_OxRdtase_N_sf"/>
</dbReference>
<dbReference type="PANTHER" id="PTHR30038">
    <property type="entry name" value="ALDEHYDE FERREDOXIN OXIDOREDUCTASE"/>
    <property type="match status" value="1"/>
</dbReference>
<feature type="domain" description="Aldehyde ferredoxin oxidoreductase N-terminal" evidence="1">
    <location>
        <begin position="1"/>
        <end position="206"/>
    </location>
</feature>
<reference evidence="2" key="1">
    <citation type="journal article" date="2014" name="Front. Microbiol.">
        <title>High frequency of phylogenetically diverse reductive dehalogenase-homologous genes in deep subseafloor sedimentary metagenomes.</title>
        <authorList>
            <person name="Kawai M."/>
            <person name="Futagami T."/>
            <person name="Toyoda A."/>
            <person name="Takaki Y."/>
            <person name="Nishi S."/>
            <person name="Hori S."/>
            <person name="Arai W."/>
            <person name="Tsubouchi T."/>
            <person name="Morono Y."/>
            <person name="Uchiyama I."/>
            <person name="Ito T."/>
            <person name="Fujiyama A."/>
            <person name="Inagaki F."/>
            <person name="Takami H."/>
        </authorList>
    </citation>
    <scope>NUCLEOTIDE SEQUENCE</scope>
    <source>
        <strain evidence="2">Expedition CK06-06</strain>
    </source>
</reference>
<dbReference type="Pfam" id="PF02730">
    <property type="entry name" value="AFOR_N"/>
    <property type="match status" value="1"/>
</dbReference>
<proteinExistence type="predicted"/>
<dbReference type="InterPro" id="IPR013983">
    <property type="entry name" value="Ald_Fedxn_OxRdtase_N"/>
</dbReference>
<accession>X1B901</accession>
<name>X1B901_9ZZZZ</name>
<evidence type="ECO:0000313" key="2">
    <source>
        <dbReference type="EMBL" id="GAG77777.1"/>
    </source>
</evidence>
<dbReference type="GO" id="GO:0051536">
    <property type="term" value="F:iron-sulfur cluster binding"/>
    <property type="evidence" value="ECO:0007669"/>
    <property type="project" value="InterPro"/>
</dbReference>
<protein>
    <recommendedName>
        <fullName evidence="1">Aldehyde ferredoxin oxidoreductase N-terminal domain-containing protein</fullName>
    </recommendedName>
</protein>
<dbReference type="Gene3D" id="3.60.9.10">
    <property type="entry name" value="Aldehyde ferredoxin oxidoreductase, N-terminal domain"/>
    <property type="match status" value="1"/>
</dbReference>
<dbReference type="EMBL" id="BART01016122">
    <property type="protein sequence ID" value="GAG77777.1"/>
    <property type="molecule type" value="Genomic_DNA"/>
</dbReference>
<dbReference type="PANTHER" id="PTHR30038:SF0">
    <property type="entry name" value="TUNGSTEN-CONTAINING ALDEHYDE FERREDOXIN OXIDOREDUCTASE"/>
    <property type="match status" value="1"/>
</dbReference>
<dbReference type="InterPro" id="IPR051919">
    <property type="entry name" value="W-dependent_AOR"/>
</dbReference>
<gene>
    <name evidence="2" type="ORF">S01H4_31105</name>
</gene>
<evidence type="ECO:0000259" key="1">
    <source>
        <dbReference type="SMART" id="SM00790"/>
    </source>
</evidence>
<dbReference type="SMART" id="SM00790">
    <property type="entry name" value="AFOR_N"/>
    <property type="match status" value="1"/>
</dbReference>
<dbReference type="AlphaFoldDB" id="X1B901"/>